<dbReference type="EMBL" id="JBHMAA010000011">
    <property type="protein sequence ID" value="MFB9949102.1"/>
    <property type="molecule type" value="Genomic_DNA"/>
</dbReference>
<feature type="domain" description="HTH luxR-type" evidence="4">
    <location>
        <begin position="334"/>
        <end position="391"/>
    </location>
</feature>
<reference evidence="5 6" key="1">
    <citation type="submission" date="2024-09" db="EMBL/GenBank/DDBJ databases">
        <authorList>
            <person name="Sun Q."/>
            <person name="Mori K."/>
        </authorList>
    </citation>
    <scope>NUCLEOTIDE SEQUENCE [LARGE SCALE GENOMIC DNA]</scope>
    <source>
        <strain evidence="5 6">TBRC 4938</strain>
    </source>
</reference>
<sequence length="397" mass="43199">MHKMRNNSETGAEPRLRNVSPHDLSELIGSIYDCVLVPSHWEQTLTDIMQALSGVSVILSLNDLRNDRILIDKSIGWGAAGLAERQRHLSEVHARIGEWFARGPSLDEPFIASRQLGPDYLHASPYVQHCLKPLGIVDIMHQFLMYTPSHFSELVIGRHERQGAITDREVEIAGLLLPHLRRAVTITNVLDAGAIERERISEALDALRCGFILTSGEGKILHANRAAERLLEDGAAVYDANGVLAARAPDAGRELRKAIRLAARDEGTLGKTGLAVCLSGSQALPMLAHVLPINGSDLRARLRPEAVAAVFVPRPVSAGSGLPPDETKEFLRRRFGLTKAEADVALEIAKGDGRDAAGARLGITATTVRAHLSNIFEKTGVRRQAELVRLLMQSNAA</sequence>
<evidence type="ECO:0000259" key="4">
    <source>
        <dbReference type="SMART" id="SM00421"/>
    </source>
</evidence>
<dbReference type="SMART" id="SM00421">
    <property type="entry name" value="HTH_LUXR"/>
    <property type="match status" value="1"/>
</dbReference>
<keyword evidence="1" id="KW-0805">Transcription regulation</keyword>
<keyword evidence="6" id="KW-1185">Reference proteome</keyword>
<evidence type="ECO:0000313" key="6">
    <source>
        <dbReference type="Proteomes" id="UP001589692"/>
    </source>
</evidence>
<evidence type="ECO:0000313" key="5">
    <source>
        <dbReference type="EMBL" id="MFB9949102.1"/>
    </source>
</evidence>
<organism evidence="5 6">
    <name type="scientific">Rhizobium puerariae</name>
    <dbReference type="NCBI Taxonomy" id="1585791"/>
    <lineage>
        <taxon>Bacteria</taxon>
        <taxon>Pseudomonadati</taxon>
        <taxon>Pseudomonadota</taxon>
        <taxon>Alphaproteobacteria</taxon>
        <taxon>Hyphomicrobiales</taxon>
        <taxon>Rhizobiaceae</taxon>
        <taxon>Rhizobium/Agrobacterium group</taxon>
        <taxon>Rhizobium</taxon>
    </lineage>
</organism>
<protein>
    <submittedName>
        <fullName evidence="5">Helix-turn-helix transcriptional regulator</fullName>
    </submittedName>
</protein>
<dbReference type="SUPFAM" id="SSF46894">
    <property type="entry name" value="C-terminal effector domain of the bipartite response regulators"/>
    <property type="match status" value="1"/>
</dbReference>
<dbReference type="Pfam" id="PF00196">
    <property type="entry name" value="GerE"/>
    <property type="match status" value="1"/>
</dbReference>
<accession>A0ABV6AGV7</accession>
<dbReference type="Gene3D" id="1.10.10.10">
    <property type="entry name" value="Winged helix-like DNA-binding domain superfamily/Winged helix DNA-binding domain"/>
    <property type="match status" value="1"/>
</dbReference>
<dbReference type="SUPFAM" id="SSF55785">
    <property type="entry name" value="PYP-like sensor domain (PAS domain)"/>
    <property type="match status" value="1"/>
</dbReference>
<dbReference type="InterPro" id="IPR000792">
    <property type="entry name" value="Tscrpt_reg_LuxR_C"/>
</dbReference>
<dbReference type="InterPro" id="IPR036388">
    <property type="entry name" value="WH-like_DNA-bd_sf"/>
</dbReference>
<keyword evidence="3" id="KW-0804">Transcription</keyword>
<comment type="caution">
    <text evidence="5">The sequence shown here is derived from an EMBL/GenBank/DDBJ whole genome shotgun (WGS) entry which is preliminary data.</text>
</comment>
<dbReference type="InterPro" id="IPR016032">
    <property type="entry name" value="Sig_transdc_resp-reg_C-effctor"/>
</dbReference>
<evidence type="ECO:0000256" key="3">
    <source>
        <dbReference type="ARBA" id="ARBA00023163"/>
    </source>
</evidence>
<dbReference type="InterPro" id="IPR035965">
    <property type="entry name" value="PAS-like_dom_sf"/>
</dbReference>
<dbReference type="Proteomes" id="UP001589692">
    <property type="component" value="Unassembled WGS sequence"/>
</dbReference>
<dbReference type="PANTHER" id="PTHR44688">
    <property type="entry name" value="DNA-BINDING TRANSCRIPTIONAL ACTIVATOR DEVR_DOSR"/>
    <property type="match status" value="1"/>
</dbReference>
<keyword evidence="2" id="KW-0238">DNA-binding</keyword>
<dbReference type="RefSeq" id="WP_377259616.1">
    <property type="nucleotide sequence ID" value="NZ_JBHMAA010000011.1"/>
</dbReference>
<name>A0ABV6AGV7_9HYPH</name>
<evidence type="ECO:0000256" key="2">
    <source>
        <dbReference type="ARBA" id="ARBA00023125"/>
    </source>
</evidence>
<gene>
    <name evidence="5" type="ORF">ACFFP0_09605</name>
</gene>
<dbReference type="PANTHER" id="PTHR44688:SF16">
    <property type="entry name" value="DNA-BINDING TRANSCRIPTIONAL ACTIVATOR DEVR_DOSR"/>
    <property type="match status" value="1"/>
</dbReference>
<evidence type="ECO:0000256" key="1">
    <source>
        <dbReference type="ARBA" id="ARBA00023015"/>
    </source>
</evidence>
<proteinExistence type="predicted"/>